<protein>
    <submittedName>
        <fullName evidence="1">Uncharacterized protein</fullName>
    </submittedName>
</protein>
<name>A0A8T2FRG6_9BRAS</name>
<dbReference type="Proteomes" id="UP000694240">
    <property type="component" value="Chromosome 2"/>
</dbReference>
<gene>
    <name evidence="1" type="ORF">ISN45_At02g024270</name>
</gene>
<accession>A0A8T2FRG6</accession>
<evidence type="ECO:0000313" key="2">
    <source>
        <dbReference type="Proteomes" id="UP000694240"/>
    </source>
</evidence>
<proteinExistence type="predicted"/>
<comment type="caution">
    <text evidence="1">The sequence shown here is derived from an EMBL/GenBank/DDBJ whole genome shotgun (WGS) entry which is preliminary data.</text>
</comment>
<keyword evidence="2" id="KW-1185">Reference proteome</keyword>
<sequence>MISLVKSVDFGVDVAIPWIDDLEIFDRSPWDVNYYVHQFQMGQEVVSTSSKLAYLRNHDDLPIEFVDDWLKGWSLAEYNYKGKSECTSEAIRVKGILSSSTGSIELTDNEGDRALSDIGAALDANMRKQNLKL</sequence>
<organism evidence="1 2">
    <name type="scientific">Arabidopsis thaliana x Arabidopsis arenosa</name>
    <dbReference type="NCBI Taxonomy" id="1240361"/>
    <lineage>
        <taxon>Eukaryota</taxon>
        <taxon>Viridiplantae</taxon>
        <taxon>Streptophyta</taxon>
        <taxon>Embryophyta</taxon>
        <taxon>Tracheophyta</taxon>
        <taxon>Spermatophyta</taxon>
        <taxon>Magnoliopsida</taxon>
        <taxon>eudicotyledons</taxon>
        <taxon>Gunneridae</taxon>
        <taxon>Pentapetalae</taxon>
        <taxon>rosids</taxon>
        <taxon>malvids</taxon>
        <taxon>Brassicales</taxon>
        <taxon>Brassicaceae</taxon>
        <taxon>Camelineae</taxon>
        <taxon>Arabidopsis</taxon>
    </lineage>
</organism>
<reference evidence="1 2" key="1">
    <citation type="submission" date="2020-12" db="EMBL/GenBank/DDBJ databases">
        <title>Concerted genomic and epigenomic changes stabilize Arabidopsis allopolyploids.</title>
        <authorList>
            <person name="Chen Z."/>
        </authorList>
    </citation>
    <scope>NUCLEOTIDE SEQUENCE [LARGE SCALE GENOMIC DNA]</scope>
    <source>
        <strain evidence="1">Allo738</strain>
        <tissue evidence="1">Leaf</tissue>
    </source>
</reference>
<dbReference type="AlphaFoldDB" id="A0A8T2FRG6"/>
<dbReference type="EMBL" id="JAEFBK010000002">
    <property type="protein sequence ID" value="KAG7637936.1"/>
    <property type="molecule type" value="Genomic_DNA"/>
</dbReference>
<evidence type="ECO:0000313" key="1">
    <source>
        <dbReference type="EMBL" id="KAG7637936.1"/>
    </source>
</evidence>